<dbReference type="SUPFAM" id="SSF54427">
    <property type="entry name" value="NTF2-like"/>
    <property type="match status" value="1"/>
</dbReference>
<sequence>MRTLDTDLCIRSMTIMASGNLADLTDVVHPQATNREAKAEPPPCRGQGPAAFAATAHWLRAAFTDLTFDVHDTVADGNLIAVHCTMSGRHTGAFVAYDEHGEVAQAFPPTGHTFTITQTHWFRMQDGLVIEHWANRDDLGMAAQLRWVPPTPAYLWRMAKAKRQARRTPTLLEPAQG</sequence>
<dbReference type="InterPro" id="IPR009959">
    <property type="entry name" value="Cyclase_SnoaL-like"/>
</dbReference>
<dbReference type="PANTHER" id="PTHR38436">
    <property type="entry name" value="POLYKETIDE CYCLASE SNOAL-LIKE DOMAIN"/>
    <property type="match status" value="1"/>
</dbReference>
<dbReference type="Gene3D" id="3.10.450.50">
    <property type="match status" value="1"/>
</dbReference>
<dbReference type="Proteomes" id="UP000219612">
    <property type="component" value="Unassembled WGS sequence"/>
</dbReference>
<evidence type="ECO:0000313" key="1">
    <source>
        <dbReference type="EMBL" id="SNY65211.1"/>
    </source>
</evidence>
<evidence type="ECO:0000313" key="2">
    <source>
        <dbReference type="Proteomes" id="UP000219612"/>
    </source>
</evidence>
<dbReference type="Pfam" id="PF07366">
    <property type="entry name" value="SnoaL"/>
    <property type="match status" value="1"/>
</dbReference>
<name>A0A285K1K1_9ACTN</name>
<gene>
    <name evidence="1" type="ORF">SAMN05421748_1281</name>
</gene>
<organism evidence="1 2">
    <name type="scientific">Paractinoplanes atraurantiacus</name>
    <dbReference type="NCBI Taxonomy" id="1036182"/>
    <lineage>
        <taxon>Bacteria</taxon>
        <taxon>Bacillati</taxon>
        <taxon>Actinomycetota</taxon>
        <taxon>Actinomycetes</taxon>
        <taxon>Micromonosporales</taxon>
        <taxon>Micromonosporaceae</taxon>
        <taxon>Paractinoplanes</taxon>
    </lineage>
</organism>
<dbReference type="GO" id="GO:0030638">
    <property type="term" value="P:polyketide metabolic process"/>
    <property type="evidence" value="ECO:0007669"/>
    <property type="project" value="InterPro"/>
</dbReference>
<proteinExistence type="predicted"/>
<dbReference type="PANTHER" id="PTHR38436:SF1">
    <property type="entry name" value="ESTER CYCLASE"/>
    <property type="match status" value="1"/>
</dbReference>
<dbReference type="AlphaFoldDB" id="A0A285K1K1"/>
<dbReference type="EMBL" id="OBDY01000028">
    <property type="protein sequence ID" value="SNY65211.1"/>
    <property type="molecule type" value="Genomic_DNA"/>
</dbReference>
<dbReference type="InterPro" id="IPR032710">
    <property type="entry name" value="NTF2-like_dom_sf"/>
</dbReference>
<keyword evidence="2" id="KW-1185">Reference proteome</keyword>
<reference evidence="1 2" key="1">
    <citation type="submission" date="2017-09" db="EMBL/GenBank/DDBJ databases">
        <authorList>
            <person name="Ehlers B."/>
            <person name="Leendertz F.H."/>
        </authorList>
    </citation>
    <scope>NUCLEOTIDE SEQUENCE [LARGE SCALE GENOMIC DNA]</scope>
    <source>
        <strain evidence="1 2">CGMCC 4.6857</strain>
    </source>
</reference>
<dbReference type="RefSeq" id="WP_245923676.1">
    <property type="nucleotide sequence ID" value="NZ_OBDY01000028.1"/>
</dbReference>
<protein>
    <submittedName>
        <fullName evidence="1">SnoaL-like polyketide cyclase</fullName>
    </submittedName>
</protein>
<accession>A0A285K1K1</accession>